<evidence type="ECO:0000313" key="2">
    <source>
        <dbReference type="EMBL" id="KIM98455.1"/>
    </source>
</evidence>
<sequence>MARYGKQFAGLSAGPQEAQVLGEQEDTMADGFEEGDPTNWTQLAPSRSLLKDMWNLD</sequence>
<feature type="region of interest" description="Disordered" evidence="1">
    <location>
        <begin position="1"/>
        <end position="44"/>
    </location>
</feature>
<protein>
    <submittedName>
        <fullName evidence="2">Uncharacterized protein</fullName>
    </submittedName>
</protein>
<feature type="compositionally biased region" description="Acidic residues" evidence="1">
    <location>
        <begin position="23"/>
        <end position="36"/>
    </location>
</feature>
<dbReference type="InParanoid" id="A0A0C3GQY5"/>
<reference evidence="2 3" key="1">
    <citation type="submission" date="2014-04" db="EMBL/GenBank/DDBJ databases">
        <authorList>
            <consortium name="DOE Joint Genome Institute"/>
            <person name="Kuo A."/>
            <person name="Martino E."/>
            <person name="Perotto S."/>
            <person name="Kohler A."/>
            <person name="Nagy L.G."/>
            <person name="Floudas D."/>
            <person name="Copeland A."/>
            <person name="Barry K.W."/>
            <person name="Cichocki N."/>
            <person name="Veneault-Fourrey C."/>
            <person name="LaButti K."/>
            <person name="Lindquist E.A."/>
            <person name="Lipzen A."/>
            <person name="Lundell T."/>
            <person name="Morin E."/>
            <person name="Murat C."/>
            <person name="Sun H."/>
            <person name="Tunlid A."/>
            <person name="Henrissat B."/>
            <person name="Grigoriev I.V."/>
            <person name="Hibbett D.S."/>
            <person name="Martin F."/>
            <person name="Nordberg H.P."/>
            <person name="Cantor M.N."/>
            <person name="Hua S.X."/>
        </authorList>
    </citation>
    <scope>NUCLEOTIDE SEQUENCE [LARGE SCALE GENOMIC DNA]</scope>
    <source>
        <strain evidence="2 3">Zn</strain>
    </source>
</reference>
<reference evidence="3" key="2">
    <citation type="submission" date="2015-01" db="EMBL/GenBank/DDBJ databases">
        <title>Evolutionary Origins and Diversification of the Mycorrhizal Mutualists.</title>
        <authorList>
            <consortium name="DOE Joint Genome Institute"/>
            <consortium name="Mycorrhizal Genomics Consortium"/>
            <person name="Kohler A."/>
            <person name="Kuo A."/>
            <person name="Nagy L.G."/>
            <person name="Floudas D."/>
            <person name="Copeland A."/>
            <person name="Barry K.W."/>
            <person name="Cichocki N."/>
            <person name="Veneault-Fourrey C."/>
            <person name="LaButti K."/>
            <person name="Lindquist E.A."/>
            <person name="Lipzen A."/>
            <person name="Lundell T."/>
            <person name="Morin E."/>
            <person name="Murat C."/>
            <person name="Riley R."/>
            <person name="Ohm R."/>
            <person name="Sun H."/>
            <person name="Tunlid A."/>
            <person name="Henrissat B."/>
            <person name="Grigoriev I.V."/>
            <person name="Hibbett D.S."/>
            <person name="Martin F."/>
        </authorList>
    </citation>
    <scope>NUCLEOTIDE SEQUENCE [LARGE SCALE GENOMIC DNA]</scope>
    <source>
        <strain evidence="3">Zn</strain>
    </source>
</reference>
<dbReference type="Proteomes" id="UP000054321">
    <property type="component" value="Unassembled WGS sequence"/>
</dbReference>
<name>A0A0C3GQY5_OIDMZ</name>
<dbReference type="AlphaFoldDB" id="A0A0C3GQY5"/>
<organism evidence="2 3">
    <name type="scientific">Oidiodendron maius (strain Zn)</name>
    <dbReference type="NCBI Taxonomy" id="913774"/>
    <lineage>
        <taxon>Eukaryota</taxon>
        <taxon>Fungi</taxon>
        <taxon>Dikarya</taxon>
        <taxon>Ascomycota</taxon>
        <taxon>Pezizomycotina</taxon>
        <taxon>Leotiomycetes</taxon>
        <taxon>Leotiomycetes incertae sedis</taxon>
        <taxon>Myxotrichaceae</taxon>
        <taxon>Oidiodendron</taxon>
    </lineage>
</organism>
<evidence type="ECO:0000256" key="1">
    <source>
        <dbReference type="SAM" id="MobiDB-lite"/>
    </source>
</evidence>
<gene>
    <name evidence="2" type="ORF">OIDMADRAFT_56816</name>
</gene>
<accession>A0A0C3GQY5</accession>
<keyword evidence="3" id="KW-1185">Reference proteome</keyword>
<dbReference type="EMBL" id="KN832880">
    <property type="protein sequence ID" value="KIM98455.1"/>
    <property type="molecule type" value="Genomic_DNA"/>
</dbReference>
<evidence type="ECO:0000313" key="3">
    <source>
        <dbReference type="Proteomes" id="UP000054321"/>
    </source>
</evidence>
<dbReference type="HOGENOM" id="CLU_2997041_0_0_1"/>
<proteinExistence type="predicted"/>